<dbReference type="GeneID" id="36574087"/>
<proteinExistence type="predicted"/>
<protein>
    <submittedName>
        <fullName evidence="2">Uncharacterized protein</fullName>
    </submittedName>
</protein>
<organism evidence="2 3">
    <name type="scientific">Amorphotheca resinae ATCC 22711</name>
    <dbReference type="NCBI Taxonomy" id="857342"/>
    <lineage>
        <taxon>Eukaryota</taxon>
        <taxon>Fungi</taxon>
        <taxon>Dikarya</taxon>
        <taxon>Ascomycota</taxon>
        <taxon>Pezizomycotina</taxon>
        <taxon>Leotiomycetes</taxon>
        <taxon>Helotiales</taxon>
        <taxon>Amorphothecaceae</taxon>
        <taxon>Amorphotheca</taxon>
    </lineage>
</organism>
<feature type="compositionally biased region" description="Low complexity" evidence="1">
    <location>
        <begin position="1"/>
        <end position="14"/>
    </location>
</feature>
<dbReference type="OrthoDB" id="3903267at2759"/>
<dbReference type="AlphaFoldDB" id="A0A2T3AS53"/>
<sequence>MASAKKTTANKAANRPCPPNLGPPDANLVATGTNGSKKMSSDKKITKAHSNTGKIFRYAWQKHNPSSGPDPRPKHVRRYDQSAYLKLKDRFKNNMADYQDQEDADEDGHSGSDSDFKIADDGEDEDGDENDNYNIKSTTASNVKATASSKVKAKKPKERAPDPNGRVVGRDLIPWNRVRMAEKLILHLQFECHRAGILLPWDAAVKRLHPGSKGNAALQHLLKLRDILITEGHLVPPLLGKRTVDLDPEVRGYIRNMMGNAPTDVRVVNWGENIVDRKVNIFNPDIIRGSGNYPRTKKVMRPSQFTKGNNTNGKVQLLVTFNLSRAALKKFPAGTGDVVQDVSDTDAVQNMGDRNGGYYTHGENYDEHGSSDAMEEEFFEDDNAMAEEHFDDEAATEVNSYKPVHWTMGHYAATGANSMVSYENSDAMSFEAPAEHLGSDIGLMTDDFKSTALESDGAFENNDFPASGSSDNQLDMLYSPYDTGEVASKNMTPDLSQISDATTLSSSRIVDLSEIGFGFVIATDHTATEPYNAGPSPLYFPENSARHHYYDFNHSDDKENRNLDAHWHQDML</sequence>
<feature type="compositionally biased region" description="Basic and acidic residues" evidence="1">
    <location>
        <begin position="107"/>
        <end position="120"/>
    </location>
</feature>
<gene>
    <name evidence="2" type="ORF">M430DRAFT_31054</name>
</gene>
<dbReference type="RefSeq" id="XP_024717471.1">
    <property type="nucleotide sequence ID" value="XM_024866006.1"/>
</dbReference>
<keyword evidence="3" id="KW-1185">Reference proteome</keyword>
<dbReference type="InParanoid" id="A0A2T3AS53"/>
<feature type="compositionally biased region" description="Low complexity" evidence="1">
    <location>
        <begin position="136"/>
        <end position="150"/>
    </location>
</feature>
<feature type="region of interest" description="Disordered" evidence="1">
    <location>
        <begin position="1"/>
        <end position="85"/>
    </location>
</feature>
<feature type="region of interest" description="Disordered" evidence="1">
    <location>
        <begin position="100"/>
        <end position="165"/>
    </location>
</feature>
<reference evidence="2 3" key="1">
    <citation type="journal article" date="2018" name="New Phytol.">
        <title>Comparative genomics and transcriptomics depict ericoid mycorrhizal fungi as versatile saprotrophs and plant mutualists.</title>
        <authorList>
            <person name="Martino E."/>
            <person name="Morin E."/>
            <person name="Grelet G.A."/>
            <person name="Kuo A."/>
            <person name="Kohler A."/>
            <person name="Daghino S."/>
            <person name="Barry K.W."/>
            <person name="Cichocki N."/>
            <person name="Clum A."/>
            <person name="Dockter R.B."/>
            <person name="Hainaut M."/>
            <person name="Kuo R.C."/>
            <person name="LaButti K."/>
            <person name="Lindahl B.D."/>
            <person name="Lindquist E.A."/>
            <person name="Lipzen A."/>
            <person name="Khouja H.R."/>
            <person name="Magnuson J."/>
            <person name="Murat C."/>
            <person name="Ohm R.A."/>
            <person name="Singer S.W."/>
            <person name="Spatafora J.W."/>
            <person name="Wang M."/>
            <person name="Veneault-Fourrey C."/>
            <person name="Henrissat B."/>
            <person name="Grigoriev I.V."/>
            <person name="Martin F.M."/>
            <person name="Perotto S."/>
        </authorList>
    </citation>
    <scope>NUCLEOTIDE SEQUENCE [LARGE SCALE GENOMIC DNA]</scope>
    <source>
        <strain evidence="2 3">ATCC 22711</strain>
    </source>
</reference>
<evidence type="ECO:0000313" key="2">
    <source>
        <dbReference type="EMBL" id="PSS09173.1"/>
    </source>
</evidence>
<dbReference type="EMBL" id="KZ679017">
    <property type="protein sequence ID" value="PSS09173.1"/>
    <property type="molecule type" value="Genomic_DNA"/>
</dbReference>
<evidence type="ECO:0000256" key="1">
    <source>
        <dbReference type="SAM" id="MobiDB-lite"/>
    </source>
</evidence>
<evidence type="ECO:0000313" key="3">
    <source>
        <dbReference type="Proteomes" id="UP000241818"/>
    </source>
</evidence>
<dbReference type="STRING" id="857342.A0A2T3AS53"/>
<name>A0A2T3AS53_AMORE</name>
<accession>A0A2T3AS53</accession>
<feature type="compositionally biased region" description="Acidic residues" evidence="1">
    <location>
        <begin position="121"/>
        <end position="131"/>
    </location>
</feature>
<dbReference type="Proteomes" id="UP000241818">
    <property type="component" value="Unassembled WGS sequence"/>
</dbReference>